<dbReference type="PANTHER" id="PTHR47723:SF24">
    <property type="entry name" value="RNASE H TYPE-1 DOMAIN-CONTAINING PROTEIN"/>
    <property type="match status" value="1"/>
</dbReference>
<gene>
    <name evidence="2" type="ORF">HU200_039574</name>
</gene>
<dbReference type="Proteomes" id="UP000636709">
    <property type="component" value="Unassembled WGS sequence"/>
</dbReference>
<dbReference type="GO" id="GO:0004523">
    <property type="term" value="F:RNA-DNA hybrid ribonuclease activity"/>
    <property type="evidence" value="ECO:0007669"/>
    <property type="project" value="InterPro"/>
</dbReference>
<dbReference type="Pfam" id="PF13456">
    <property type="entry name" value="RVT_3"/>
    <property type="match status" value="1"/>
</dbReference>
<evidence type="ECO:0000313" key="2">
    <source>
        <dbReference type="EMBL" id="KAF8692477.1"/>
    </source>
</evidence>
<evidence type="ECO:0000313" key="3">
    <source>
        <dbReference type="Proteomes" id="UP000636709"/>
    </source>
</evidence>
<reference evidence="2" key="1">
    <citation type="submission" date="2020-07" db="EMBL/GenBank/DDBJ databases">
        <title>Genome sequence and genetic diversity analysis of an under-domesticated orphan crop, white fonio (Digitaria exilis).</title>
        <authorList>
            <person name="Bennetzen J.L."/>
            <person name="Chen S."/>
            <person name="Ma X."/>
            <person name="Wang X."/>
            <person name="Yssel A.E.J."/>
            <person name="Chaluvadi S.R."/>
            <person name="Johnson M."/>
            <person name="Gangashetty P."/>
            <person name="Hamidou F."/>
            <person name="Sanogo M.D."/>
            <person name="Zwaenepoel A."/>
            <person name="Wallace J."/>
            <person name="Van De Peer Y."/>
            <person name="Van Deynze A."/>
        </authorList>
    </citation>
    <scope>NUCLEOTIDE SEQUENCE</scope>
    <source>
        <tissue evidence="2">Leaves</tissue>
    </source>
</reference>
<protein>
    <recommendedName>
        <fullName evidence="1">RNase H type-1 domain-containing protein</fullName>
    </recommendedName>
</protein>
<dbReference type="InterPro" id="IPR012337">
    <property type="entry name" value="RNaseH-like_sf"/>
</dbReference>
<dbReference type="InterPro" id="IPR002156">
    <property type="entry name" value="RNaseH_domain"/>
</dbReference>
<dbReference type="CDD" id="cd06222">
    <property type="entry name" value="RNase_H_like"/>
    <property type="match status" value="1"/>
</dbReference>
<evidence type="ECO:0000259" key="1">
    <source>
        <dbReference type="Pfam" id="PF13456"/>
    </source>
</evidence>
<accession>A0A835EJG7</accession>
<sequence length="125" mass="13671">MLTAWKVIMRCSDAAEAEAMACLEGLQLAAQHCQAPVILESDCARVVRALTSGEDRSELNFLLMEAKEQTQVFSDWRITQVKRERNLVADGLAHLARRTAHSAVWLGAAPACVQSLIANDCNSSD</sequence>
<keyword evidence="3" id="KW-1185">Reference proteome</keyword>
<proteinExistence type="predicted"/>
<dbReference type="InterPro" id="IPR053151">
    <property type="entry name" value="RNase_H-like"/>
</dbReference>
<dbReference type="AlphaFoldDB" id="A0A835EJG7"/>
<feature type="domain" description="RNase H type-1" evidence="1">
    <location>
        <begin position="7"/>
        <end position="95"/>
    </location>
</feature>
<organism evidence="2 3">
    <name type="scientific">Digitaria exilis</name>
    <dbReference type="NCBI Taxonomy" id="1010633"/>
    <lineage>
        <taxon>Eukaryota</taxon>
        <taxon>Viridiplantae</taxon>
        <taxon>Streptophyta</taxon>
        <taxon>Embryophyta</taxon>
        <taxon>Tracheophyta</taxon>
        <taxon>Spermatophyta</taxon>
        <taxon>Magnoliopsida</taxon>
        <taxon>Liliopsida</taxon>
        <taxon>Poales</taxon>
        <taxon>Poaceae</taxon>
        <taxon>PACMAD clade</taxon>
        <taxon>Panicoideae</taxon>
        <taxon>Panicodae</taxon>
        <taxon>Paniceae</taxon>
        <taxon>Anthephorinae</taxon>
        <taxon>Digitaria</taxon>
    </lineage>
</organism>
<dbReference type="InterPro" id="IPR036397">
    <property type="entry name" value="RNaseH_sf"/>
</dbReference>
<dbReference type="SUPFAM" id="SSF53098">
    <property type="entry name" value="Ribonuclease H-like"/>
    <property type="match status" value="1"/>
</dbReference>
<dbReference type="EMBL" id="JACEFO010001939">
    <property type="protein sequence ID" value="KAF8692477.1"/>
    <property type="molecule type" value="Genomic_DNA"/>
</dbReference>
<comment type="caution">
    <text evidence="2">The sequence shown here is derived from an EMBL/GenBank/DDBJ whole genome shotgun (WGS) entry which is preliminary data.</text>
</comment>
<dbReference type="OrthoDB" id="687687at2759"/>
<name>A0A835EJG7_9POAL</name>
<dbReference type="GO" id="GO:0003676">
    <property type="term" value="F:nucleic acid binding"/>
    <property type="evidence" value="ECO:0007669"/>
    <property type="project" value="InterPro"/>
</dbReference>
<dbReference type="Gene3D" id="3.30.420.10">
    <property type="entry name" value="Ribonuclease H-like superfamily/Ribonuclease H"/>
    <property type="match status" value="1"/>
</dbReference>
<dbReference type="PANTHER" id="PTHR47723">
    <property type="entry name" value="OS05G0353850 PROTEIN"/>
    <property type="match status" value="1"/>
</dbReference>
<dbReference type="InterPro" id="IPR044730">
    <property type="entry name" value="RNase_H-like_dom_plant"/>
</dbReference>